<reference evidence="1" key="1">
    <citation type="submission" date="2022-04" db="EMBL/GenBank/DDBJ databases">
        <title>Jade perch genome.</title>
        <authorList>
            <person name="Chao B."/>
        </authorList>
    </citation>
    <scope>NUCLEOTIDE SEQUENCE</scope>
    <source>
        <strain evidence="1">CB-2022</strain>
    </source>
</reference>
<evidence type="ECO:0000313" key="1">
    <source>
        <dbReference type="EMBL" id="KAI3360434.1"/>
    </source>
</evidence>
<comment type="caution">
    <text evidence="1">The sequence shown here is derived from an EMBL/GenBank/DDBJ whole genome shotgun (WGS) entry which is preliminary data.</text>
</comment>
<sequence>MLCVLCVSEQETRNPKIPIYVVLTGQTYDDLIDHDALLQMKLANNKSTAAVPDDNTVVTITQYTYATTNPTQSAGESKGYTLDAKLELGRAENSTNTLQISSTGDITIQVIYRKNNSMQAAVVIPADKLGTKYFVPPVPEIKGTTSPPDMVTTDVIERTPFKLVIVNMDQNNKIIVEGAETQTFSLQPYQVSQIWIYQEDLWRTMKAENPVAVLFGHPCAMRQNCQCGQLYASLQPVREAKLNFYIPPAFAKDAEQETFLLLSNNGSKDIKRFDPASPVVQTSGTVILYRPGLLLTLIPESDFASCSVILSIPDADNFAVIVVHKDFKAGVRIGNLPLQSPAWVNLNGTDYVSTVSVLAMGKNVIWHSSSTMAVYFMGKKGGAMFGNPAPIISKNPVSSDFRGCVVTPEVLMIGEVAAGWRESLEYCSQKNLELISLPDAKLQKHIYDKILKAKNDTLQEVWIGMRRSSLNGEWYWLNKQPVNHTNWAANEPGAVRDGQCAIMSVESFSWSDESCSALF</sequence>
<name>A0ACB8VY63_9TELE</name>
<organism evidence="1 2">
    <name type="scientific">Scortum barcoo</name>
    <name type="common">barcoo grunter</name>
    <dbReference type="NCBI Taxonomy" id="214431"/>
    <lineage>
        <taxon>Eukaryota</taxon>
        <taxon>Metazoa</taxon>
        <taxon>Chordata</taxon>
        <taxon>Craniata</taxon>
        <taxon>Vertebrata</taxon>
        <taxon>Euteleostomi</taxon>
        <taxon>Actinopterygii</taxon>
        <taxon>Neopterygii</taxon>
        <taxon>Teleostei</taxon>
        <taxon>Neoteleostei</taxon>
        <taxon>Acanthomorphata</taxon>
        <taxon>Eupercaria</taxon>
        <taxon>Centrarchiformes</taxon>
        <taxon>Terapontoidei</taxon>
        <taxon>Terapontidae</taxon>
        <taxon>Scortum</taxon>
    </lineage>
</organism>
<protein>
    <submittedName>
        <fullName evidence="1">Uncharacterized protein</fullName>
    </submittedName>
</protein>
<evidence type="ECO:0000313" key="2">
    <source>
        <dbReference type="Proteomes" id="UP000831701"/>
    </source>
</evidence>
<proteinExistence type="predicted"/>
<gene>
    <name evidence="1" type="ORF">L3Q82_002258</name>
</gene>
<accession>A0ACB8VY63</accession>
<dbReference type="Proteomes" id="UP000831701">
    <property type="component" value="Chromosome 16"/>
</dbReference>
<keyword evidence="2" id="KW-1185">Reference proteome</keyword>
<dbReference type="EMBL" id="CM041546">
    <property type="protein sequence ID" value="KAI3360434.1"/>
    <property type="molecule type" value="Genomic_DNA"/>
</dbReference>